<dbReference type="GO" id="GO:0005576">
    <property type="term" value="C:extracellular region"/>
    <property type="evidence" value="ECO:0007669"/>
    <property type="project" value="UniProtKB-SubCell"/>
</dbReference>
<protein>
    <submittedName>
        <fullName evidence="3">Uncharacterized protein</fullName>
    </submittedName>
</protein>
<dbReference type="Proteomes" id="UP000215214">
    <property type="component" value="Chromosome TJEJU"/>
</dbReference>
<dbReference type="SUPFAM" id="SSF63829">
    <property type="entry name" value="Calcium-dependent phosphotriesterase"/>
    <property type="match status" value="1"/>
</dbReference>
<comment type="subcellular location">
    <subcellularLocation>
        <location evidence="1">Secreted</location>
    </subcellularLocation>
</comment>
<dbReference type="Gene3D" id="2.120.10.30">
    <property type="entry name" value="TolB, C-terminal domain"/>
    <property type="match status" value="1"/>
</dbReference>
<evidence type="ECO:0000313" key="3">
    <source>
        <dbReference type="EMBL" id="SNR16453.1"/>
    </source>
</evidence>
<dbReference type="AlphaFoldDB" id="A0A238UB70"/>
<proteinExistence type="predicted"/>
<dbReference type="PANTHER" id="PTHR10009">
    <property type="entry name" value="PROTEIN YELLOW-RELATED"/>
    <property type="match status" value="1"/>
</dbReference>
<evidence type="ECO:0000313" key="4">
    <source>
        <dbReference type="Proteomes" id="UP000215214"/>
    </source>
</evidence>
<name>A0A238UB70_9FLAO</name>
<sequence>MKKILIFILATGILNCNSKKTQIENVTSFKGQQVTGVSVSEKGRIFANFPRWRKDVKNSVVEVLEAGKSIPFPNKKWNTWKIGDTHSDSVFVAVQSVVTFENKLYVLDTRNPLFSGVIDNPRIFTFDLTSNQLVKTYTLSKDSFHKDSYINDLRVDKKKGKIYLTDSGHAGIVVVDINSGESFRVLDNHKTTLAEKDQLTFNNGIWKNTVHSDGIALDTKNDVLYFHALTGYSLYAISTEDLIKNDKSEIGKSVKFVTKTAAPDGMIIDELGNLFFADLENNKIMKFTISSGNITVVAEGSKVKWADTFSIYKNELFYTNSRINEAKEDISEMEFTINKLRIN</sequence>
<gene>
    <name evidence="3" type="ORF">TJEJU_2777</name>
</gene>
<dbReference type="EMBL" id="LT899436">
    <property type="protein sequence ID" value="SNR16453.1"/>
    <property type="molecule type" value="Genomic_DNA"/>
</dbReference>
<dbReference type="PANTHER" id="PTHR10009:SF18">
    <property type="entry name" value="PROTEIN YELLOW-LIKE PROTEIN"/>
    <property type="match status" value="1"/>
</dbReference>
<accession>A0A238UB70</accession>
<dbReference type="RefSeq" id="WP_095073003.1">
    <property type="nucleotide sequence ID" value="NZ_LT899436.1"/>
</dbReference>
<dbReference type="Pfam" id="PF03022">
    <property type="entry name" value="MRJP"/>
    <property type="match status" value="1"/>
</dbReference>
<keyword evidence="2" id="KW-0964">Secreted</keyword>
<evidence type="ECO:0000256" key="2">
    <source>
        <dbReference type="ARBA" id="ARBA00022525"/>
    </source>
</evidence>
<organism evidence="3 4">
    <name type="scientific">Tenacibaculum jejuense</name>
    <dbReference type="NCBI Taxonomy" id="584609"/>
    <lineage>
        <taxon>Bacteria</taxon>
        <taxon>Pseudomonadati</taxon>
        <taxon>Bacteroidota</taxon>
        <taxon>Flavobacteriia</taxon>
        <taxon>Flavobacteriales</taxon>
        <taxon>Flavobacteriaceae</taxon>
        <taxon>Tenacibaculum</taxon>
    </lineage>
</organism>
<dbReference type="InterPro" id="IPR011042">
    <property type="entry name" value="6-blade_b-propeller_TolB-like"/>
</dbReference>
<reference evidence="3 4" key="1">
    <citation type="submission" date="2017-07" db="EMBL/GenBank/DDBJ databases">
        <authorList>
            <person name="Sun Z.S."/>
            <person name="Albrecht U."/>
            <person name="Echele G."/>
            <person name="Lee C.C."/>
        </authorList>
    </citation>
    <scope>NUCLEOTIDE SEQUENCE [LARGE SCALE GENOMIC DNA]</scope>
    <source>
        <strain evidence="4">type strain: KCTC 22618</strain>
    </source>
</reference>
<dbReference type="InterPro" id="IPR017996">
    <property type="entry name" value="MRJP/yellow-related"/>
</dbReference>
<evidence type="ECO:0000256" key="1">
    <source>
        <dbReference type="ARBA" id="ARBA00004613"/>
    </source>
</evidence>
<keyword evidence="4" id="KW-1185">Reference proteome</keyword>
<dbReference type="OrthoDB" id="9797664at2"/>
<dbReference type="KEGG" id="tje:TJEJU_2777"/>